<dbReference type="InterPro" id="IPR000209">
    <property type="entry name" value="Peptidase_S8/S53_dom"/>
</dbReference>
<evidence type="ECO:0000256" key="1">
    <source>
        <dbReference type="ARBA" id="ARBA00022670"/>
    </source>
</evidence>
<dbReference type="Pfam" id="PF01483">
    <property type="entry name" value="P_proprotein"/>
    <property type="match status" value="2"/>
</dbReference>
<gene>
    <name evidence="7" type="ORF">BC643_3504</name>
</gene>
<feature type="active site" description="Charge relay system" evidence="4 5">
    <location>
        <position position="267"/>
    </location>
</feature>
<feature type="active site" description="Charge relay system" evidence="4 5">
    <location>
        <position position="220"/>
    </location>
</feature>
<dbReference type="GO" id="GO:0016485">
    <property type="term" value="P:protein processing"/>
    <property type="evidence" value="ECO:0007669"/>
    <property type="project" value="TreeGrafter"/>
</dbReference>
<dbReference type="InterPro" id="IPR023828">
    <property type="entry name" value="Peptidase_S8_Ser-AS"/>
</dbReference>
<dbReference type="GO" id="GO:0012505">
    <property type="term" value="C:endomembrane system"/>
    <property type="evidence" value="ECO:0007669"/>
    <property type="project" value="UniProtKB-ARBA"/>
</dbReference>
<keyword evidence="3 5" id="KW-0720">Serine protease</keyword>
<protein>
    <submittedName>
        <fullName evidence="7">Subtilisin-like proprotein convertase family protein</fullName>
    </submittedName>
</protein>
<keyword evidence="8" id="KW-1185">Reference proteome</keyword>
<keyword evidence="1 5" id="KW-0645">Protease</keyword>
<comment type="similarity">
    <text evidence="5">Belongs to the peptidase S8 family.</text>
</comment>
<dbReference type="PANTHER" id="PTHR42884:SF14">
    <property type="entry name" value="NEUROENDOCRINE CONVERTASE 1"/>
    <property type="match status" value="1"/>
</dbReference>
<reference evidence="7 8" key="1">
    <citation type="submission" date="2018-09" db="EMBL/GenBank/DDBJ databases">
        <title>Genomic Encyclopedia of Archaeal and Bacterial Type Strains, Phase II (KMG-II): from individual species to whole genera.</title>
        <authorList>
            <person name="Goeker M."/>
        </authorList>
    </citation>
    <scope>NUCLEOTIDE SEQUENCE [LARGE SCALE GENOMIC DNA]</scope>
    <source>
        <strain evidence="7 8">DSM 27148</strain>
    </source>
</reference>
<dbReference type="RefSeq" id="WP_120274523.1">
    <property type="nucleotide sequence ID" value="NZ_RAPN01000002.1"/>
</dbReference>
<evidence type="ECO:0000313" key="8">
    <source>
        <dbReference type="Proteomes" id="UP000283387"/>
    </source>
</evidence>
<dbReference type="Proteomes" id="UP000283387">
    <property type="component" value="Unassembled WGS sequence"/>
</dbReference>
<dbReference type="GO" id="GO:0005737">
    <property type="term" value="C:cytoplasm"/>
    <property type="evidence" value="ECO:0007669"/>
    <property type="project" value="UniProtKB-ARBA"/>
</dbReference>
<dbReference type="GO" id="GO:0016020">
    <property type="term" value="C:membrane"/>
    <property type="evidence" value="ECO:0007669"/>
    <property type="project" value="TreeGrafter"/>
</dbReference>
<evidence type="ECO:0000256" key="5">
    <source>
        <dbReference type="PROSITE-ProRule" id="PRU01240"/>
    </source>
</evidence>
<dbReference type="InterPro" id="IPR008979">
    <property type="entry name" value="Galactose-bd-like_sf"/>
</dbReference>
<evidence type="ECO:0000256" key="2">
    <source>
        <dbReference type="ARBA" id="ARBA00022801"/>
    </source>
</evidence>
<proteinExistence type="inferred from homology"/>
<name>A0A419VYN3_9BACT</name>
<dbReference type="InterPro" id="IPR002884">
    <property type="entry name" value="P_dom"/>
</dbReference>
<feature type="active site" description="Charge relay system" evidence="4 5">
    <location>
        <position position="478"/>
    </location>
</feature>
<evidence type="ECO:0000259" key="6">
    <source>
        <dbReference type="PROSITE" id="PS51829"/>
    </source>
</evidence>
<dbReference type="GO" id="GO:0004252">
    <property type="term" value="F:serine-type endopeptidase activity"/>
    <property type="evidence" value="ECO:0007669"/>
    <property type="project" value="UniProtKB-UniRule"/>
</dbReference>
<dbReference type="PANTHER" id="PTHR42884">
    <property type="entry name" value="PROPROTEIN CONVERTASE SUBTILISIN/KEXIN-RELATED"/>
    <property type="match status" value="1"/>
</dbReference>
<feature type="domain" description="P/Homo B" evidence="6">
    <location>
        <begin position="581"/>
        <end position="713"/>
    </location>
</feature>
<dbReference type="EMBL" id="RAPN01000002">
    <property type="protein sequence ID" value="RKD88355.1"/>
    <property type="molecule type" value="Genomic_DNA"/>
</dbReference>
<feature type="domain" description="P/Homo B" evidence="6">
    <location>
        <begin position="714"/>
        <end position="836"/>
    </location>
</feature>
<dbReference type="PROSITE" id="PS00137">
    <property type="entry name" value="SUBTILASE_HIS"/>
    <property type="match status" value="1"/>
</dbReference>
<accession>A0A419VYN3</accession>
<dbReference type="InterPro" id="IPR036852">
    <property type="entry name" value="Peptidase_S8/S53_dom_sf"/>
</dbReference>
<evidence type="ECO:0000313" key="7">
    <source>
        <dbReference type="EMBL" id="RKD88355.1"/>
    </source>
</evidence>
<dbReference type="SUPFAM" id="SSF49785">
    <property type="entry name" value="Galactose-binding domain-like"/>
    <property type="match status" value="2"/>
</dbReference>
<dbReference type="InterPro" id="IPR022398">
    <property type="entry name" value="Peptidase_S8_His-AS"/>
</dbReference>
<organism evidence="7 8">
    <name type="scientific">Mangrovibacterium diazotrophicum</name>
    <dbReference type="NCBI Taxonomy" id="1261403"/>
    <lineage>
        <taxon>Bacteria</taxon>
        <taxon>Pseudomonadati</taxon>
        <taxon>Bacteroidota</taxon>
        <taxon>Bacteroidia</taxon>
        <taxon>Marinilabiliales</taxon>
        <taxon>Prolixibacteraceae</taxon>
        <taxon>Mangrovibacterium</taxon>
    </lineage>
</organism>
<dbReference type="AlphaFoldDB" id="A0A419VYN3"/>
<sequence>MAKKEKIYTYRNGKKVYLKKEPNTFVVRALPAKLKEMGITDDAQQVSSASTKVKVSAGRLDEEMAKLRENLTTHHAYTIEGEETSFLITDRIVVTFRQPVSHEDLSNFMAKYALMLKRKYSDREFLFQLTDDTGMNPVKLVVLITETEKETVELCEHDLNHEIKPTNVNIPVDPNYMQQWHLHQRLTDAEFDARSSSNCEAAWNLLNHFGSSDVVIGVTDDGCKLDHPDFDSAGKFKSWGYMSGLNLMHRDAIGAVPSGMYQSGSNHGTSCCGVIGAEVDAVLTVGAAPGCKLLPIKWESSGASLYISDDKLFTVLDFLADKVDVISNSWGSSPHGNYASIVVNKIKQLAVTGGRRGKGIVFLWAAGNENCPINYSGTQNIPYTQGYAQRSDGSWYWSGVNTSKRFSHNLGSVPGVMFVAALASNAKRSHYSNYGTDIAISAPSSNVHEYYRLSVQGLGITTTTGNSPLFENDFGGTSSATPLVAGIAGLVISANPNLTAFEVISILQRTASKDLNMNGYQRTPPTSYDPDTSWDISPVAPFDSGAFSDQGFADGTWSPWFGFGRVDAHDAVAEALSLTGGGSQSESAIVKESTPGLAIPDNNATGVTDEIVVSETGLLNSVKVEVDITHTYIGDLIVSLISPANTKVDLHNRNGGSKDDLKTTFDLQNTAALSFLNGQQIQGTWRLAISDNARIDTGNLNSWKLHLGVSAQTMIEKTDAPALRIPDNDPVGVERLITVSETGTVNEIELDLDITHTYIGDLIVNLASPGGTTVNLHKKTGGTTDNLIKTYSIGNTPKLSDLKGETVNGNWKLHVSDNLSRDTGKLNQWTIRILTN</sequence>
<dbReference type="PROSITE" id="PS00138">
    <property type="entry name" value="SUBTILASE_SER"/>
    <property type="match status" value="1"/>
</dbReference>
<evidence type="ECO:0000256" key="4">
    <source>
        <dbReference type="PIRSR" id="PIRSR615500-1"/>
    </source>
</evidence>
<dbReference type="SUPFAM" id="SSF52743">
    <property type="entry name" value="Subtilisin-like"/>
    <property type="match status" value="1"/>
</dbReference>
<dbReference type="Gene3D" id="3.40.50.200">
    <property type="entry name" value="Peptidase S8/S53 domain"/>
    <property type="match status" value="1"/>
</dbReference>
<dbReference type="PROSITE" id="PS51829">
    <property type="entry name" value="P_HOMO_B"/>
    <property type="match status" value="2"/>
</dbReference>
<dbReference type="PRINTS" id="PR00723">
    <property type="entry name" value="SUBTILISIN"/>
</dbReference>
<comment type="caution">
    <text evidence="7">The sequence shown here is derived from an EMBL/GenBank/DDBJ whole genome shotgun (WGS) entry which is preliminary data.</text>
</comment>
<dbReference type="Gene3D" id="2.60.120.260">
    <property type="entry name" value="Galactose-binding domain-like"/>
    <property type="match status" value="2"/>
</dbReference>
<evidence type="ECO:0000256" key="3">
    <source>
        <dbReference type="ARBA" id="ARBA00022825"/>
    </source>
</evidence>
<keyword evidence="2 5" id="KW-0378">Hydrolase</keyword>
<dbReference type="Pfam" id="PF00082">
    <property type="entry name" value="Peptidase_S8"/>
    <property type="match status" value="1"/>
</dbReference>
<dbReference type="PROSITE" id="PS51892">
    <property type="entry name" value="SUBTILASE"/>
    <property type="match status" value="1"/>
</dbReference>
<dbReference type="OrthoDB" id="1489355at2"/>
<dbReference type="InterPro" id="IPR015500">
    <property type="entry name" value="Peptidase_S8_subtilisin-rel"/>
</dbReference>